<keyword evidence="5 11" id="KW-0812">Transmembrane</keyword>
<dbReference type="RefSeq" id="WP_091565555.1">
    <property type="nucleotide sequence ID" value="NZ_FNHP01000001.1"/>
</dbReference>
<keyword evidence="7 12" id="KW-0798">TonB box</keyword>
<dbReference type="CDD" id="cd01347">
    <property type="entry name" value="ligand_gated_channel"/>
    <property type="match status" value="1"/>
</dbReference>
<evidence type="ECO:0000259" key="15">
    <source>
        <dbReference type="Pfam" id="PF07715"/>
    </source>
</evidence>
<dbReference type="GO" id="GO:0009279">
    <property type="term" value="C:cell outer membrane"/>
    <property type="evidence" value="ECO:0007669"/>
    <property type="project" value="UniProtKB-SubCell"/>
</dbReference>
<dbReference type="OrthoDB" id="98353at2"/>
<evidence type="ECO:0000256" key="5">
    <source>
        <dbReference type="ARBA" id="ARBA00022692"/>
    </source>
</evidence>
<gene>
    <name evidence="16" type="ORF">SAMN05428957_101188</name>
</gene>
<feature type="chain" id="PRO_5011724627" evidence="13">
    <location>
        <begin position="35"/>
        <end position="677"/>
    </location>
</feature>
<feature type="domain" description="TonB-dependent receptor-like beta-barrel" evidence="14">
    <location>
        <begin position="241"/>
        <end position="651"/>
    </location>
</feature>
<comment type="subcellular location">
    <subcellularLocation>
        <location evidence="1 11">Cell outer membrane</location>
        <topology evidence="1 11">Multi-pass membrane protein</topology>
    </subcellularLocation>
</comment>
<reference evidence="17" key="1">
    <citation type="submission" date="2016-10" db="EMBL/GenBank/DDBJ databases">
        <authorList>
            <person name="Varghese N."/>
            <person name="Submissions S."/>
        </authorList>
    </citation>
    <scope>NUCLEOTIDE SEQUENCE [LARGE SCALE GENOMIC DNA]</scope>
    <source>
        <strain evidence="17">EPL6</strain>
    </source>
</reference>
<evidence type="ECO:0000256" key="7">
    <source>
        <dbReference type="ARBA" id="ARBA00023077"/>
    </source>
</evidence>
<evidence type="ECO:0000313" key="17">
    <source>
        <dbReference type="Proteomes" id="UP000198552"/>
    </source>
</evidence>
<dbReference type="Pfam" id="PF00593">
    <property type="entry name" value="TonB_dep_Rec_b-barrel"/>
    <property type="match status" value="1"/>
</dbReference>
<dbReference type="PROSITE" id="PS52016">
    <property type="entry name" value="TONB_DEPENDENT_REC_3"/>
    <property type="match status" value="1"/>
</dbReference>
<accession>A0A1G9P5U8</accession>
<dbReference type="GO" id="GO:0015344">
    <property type="term" value="F:siderophore uptake transmembrane transporter activity"/>
    <property type="evidence" value="ECO:0007669"/>
    <property type="project" value="TreeGrafter"/>
</dbReference>
<keyword evidence="3 11" id="KW-0813">Transport</keyword>
<feature type="signal peptide" evidence="13">
    <location>
        <begin position="1"/>
        <end position="34"/>
    </location>
</feature>
<keyword evidence="17" id="KW-1185">Reference proteome</keyword>
<proteinExistence type="inferred from homology"/>
<dbReference type="Gene3D" id="2.40.170.20">
    <property type="entry name" value="TonB-dependent receptor, beta-barrel domain"/>
    <property type="match status" value="1"/>
</dbReference>
<evidence type="ECO:0000256" key="6">
    <source>
        <dbReference type="ARBA" id="ARBA00022729"/>
    </source>
</evidence>
<organism evidence="16 17">
    <name type="scientific">Oryzisolibacter propanilivorax</name>
    <dbReference type="NCBI Taxonomy" id="1527607"/>
    <lineage>
        <taxon>Bacteria</taxon>
        <taxon>Pseudomonadati</taxon>
        <taxon>Pseudomonadota</taxon>
        <taxon>Betaproteobacteria</taxon>
        <taxon>Burkholderiales</taxon>
        <taxon>Comamonadaceae</taxon>
        <taxon>Oryzisolibacter</taxon>
    </lineage>
</organism>
<dbReference type="InterPro" id="IPR012910">
    <property type="entry name" value="Plug_dom"/>
</dbReference>
<evidence type="ECO:0000256" key="4">
    <source>
        <dbReference type="ARBA" id="ARBA00022452"/>
    </source>
</evidence>
<dbReference type="AlphaFoldDB" id="A0A1G9P5U8"/>
<evidence type="ECO:0000256" key="12">
    <source>
        <dbReference type="RuleBase" id="RU003357"/>
    </source>
</evidence>
<evidence type="ECO:0000313" key="16">
    <source>
        <dbReference type="EMBL" id="SDL93555.1"/>
    </source>
</evidence>
<keyword evidence="10 11" id="KW-0998">Cell outer membrane</keyword>
<evidence type="ECO:0000256" key="8">
    <source>
        <dbReference type="ARBA" id="ARBA00023136"/>
    </source>
</evidence>
<dbReference type="PANTHER" id="PTHR30069">
    <property type="entry name" value="TONB-DEPENDENT OUTER MEMBRANE RECEPTOR"/>
    <property type="match status" value="1"/>
</dbReference>
<dbReference type="InterPro" id="IPR000531">
    <property type="entry name" value="Beta-barrel_TonB"/>
</dbReference>
<keyword evidence="8 11" id="KW-0472">Membrane</keyword>
<evidence type="ECO:0000256" key="1">
    <source>
        <dbReference type="ARBA" id="ARBA00004571"/>
    </source>
</evidence>
<comment type="similarity">
    <text evidence="2 11 12">Belongs to the TonB-dependent receptor family.</text>
</comment>
<evidence type="ECO:0000256" key="11">
    <source>
        <dbReference type="PROSITE-ProRule" id="PRU01360"/>
    </source>
</evidence>
<dbReference type="SUPFAM" id="SSF56935">
    <property type="entry name" value="Porins"/>
    <property type="match status" value="1"/>
</dbReference>
<keyword evidence="9" id="KW-0675">Receptor</keyword>
<evidence type="ECO:0000256" key="10">
    <source>
        <dbReference type="ARBA" id="ARBA00023237"/>
    </source>
</evidence>
<dbReference type="PANTHER" id="PTHR30069:SF29">
    <property type="entry name" value="HEMOGLOBIN AND HEMOGLOBIN-HAPTOGLOBIN-BINDING PROTEIN 1-RELATED"/>
    <property type="match status" value="1"/>
</dbReference>
<dbReference type="EMBL" id="FNHP01000001">
    <property type="protein sequence ID" value="SDL93555.1"/>
    <property type="molecule type" value="Genomic_DNA"/>
</dbReference>
<evidence type="ECO:0000259" key="14">
    <source>
        <dbReference type="Pfam" id="PF00593"/>
    </source>
</evidence>
<evidence type="ECO:0000256" key="13">
    <source>
        <dbReference type="SAM" id="SignalP"/>
    </source>
</evidence>
<dbReference type="Gene3D" id="2.170.130.10">
    <property type="entry name" value="TonB-dependent receptor, plug domain"/>
    <property type="match status" value="1"/>
</dbReference>
<protein>
    <submittedName>
        <fullName evidence="16">Iron complex outermembrane recepter protein</fullName>
    </submittedName>
</protein>
<dbReference type="Pfam" id="PF07715">
    <property type="entry name" value="Plug"/>
    <property type="match status" value="1"/>
</dbReference>
<feature type="domain" description="TonB-dependent receptor plug" evidence="15">
    <location>
        <begin position="53"/>
        <end position="154"/>
    </location>
</feature>
<dbReference type="GO" id="GO:0044718">
    <property type="term" value="P:siderophore transmembrane transport"/>
    <property type="evidence" value="ECO:0007669"/>
    <property type="project" value="TreeGrafter"/>
</dbReference>
<name>A0A1G9P5U8_9BURK</name>
<dbReference type="Proteomes" id="UP000198552">
    <property type="component" value="Unassembled WGS sequence"/>
</dbReference>
<evidence type="ECO:0000256" key="2">
    <source>
        <dbReference type="ARBA" id="ARBA00009810"/>
    </source>
</evidence>
<dbReference type="InterPro" id="IPR039426">
    <property type="entry name" value="TonB-dep_rcpt-like"/>
</dbReference>
<sequence>MRSAAQTTSISRLRPACRAVQLALGLAAATAAHAQGAFELGTVTVVGAPVPAAPASETAIDQQAIARDGRDTVGAAVALLPGVALSRNSRNEEMVYVRGFDPRQVPVFIDGVPLYVPYDGYVDYGRFTTLDLAEIRVAKAGASLLYGPNTLGGAINLVTRKPSRAFEGDARLGFASGGERKAAVNVGMNQGLWYAQLGLSYLDADSFPLPRGFVDHKAQPTDTGSRRENADRTDKRLSFKLGLTPNATDEYAIGYVRQDGEKGNPVYTGLSKSGIRYWRWPYWDKDSVYLVGNTRLGQNNVLKARLYHDRYSNRIDAYTDASYAKLQGGTSWPSVYDDRSVGGTLELANYALSHHELRVALHYKEDKHRDSNPENAKAPVKDYRDVTTSLALEDTITLADAWRLRLGVSRDQRDAKEVYEWPTGSTSATNGVAELVHILAGGGNEAYAIASRKTRFPTIKDRYSARMGNALPNPNLRPEVATHLELGLRGQPWGGAQGQAALFYSRITDLMQNAYVPAPTGTCGAGSDTCAQAQNIGRARHLGLELSLQQELARGLSLTGAYTYLARRNLSDPAVQLTDTPRHRLFAALSWLPSDTWELRATLEAETGRKVAFAGSGRTAYRDLVGFGVAGLKAIWKPRRDMTLDFGAHNLTDKWVELSDGFPLPGRTWFVNGTYRF</sequence>
<keyword evidence="4 11" id="KW-1134">Transmembrane beta strand</keyword>
<dbReference type="STRING" id="1527607.SAMN05428957_101188"/>
<evidence type="ECO:0000256" key="3">
    <source>
        <dbReference type="ARBA" id="ARBA00022448"/>
    </source>
</evidence>
<dbReference type="InterPro" id="IPR037066">
    <property type="entry name" value="Plug_dom_sf"/>
</dbReference>
<evidence type="ECO:0000256" key="9">
    <source>
        <dbReference type="ARBA" id="ARBA00023170"/>
    </source>
</evidence>
<keyword evidence="6 13" id="KW-0732">Signal</keyword>
<dbReference type="InterPro" id="IPR036942">
    <property type="entry name" value="Beta-barrel_TonB_sf"/>
</dbReference>